<dbReference type="InterPro" id="IPR028364">
    <property type="entry name" value="Ribosomal_uL1/biogenesis"/>
</dbReference>
<keyword evidence="5" id="KW-0862">Zinc</keyword>
<dbReference type="GO" id="GO:0000398">
    <property type="term" value="P:mRNA splicing, via spliceosome"/>
    <property type="evidence" value="ECO:0007669"/>
    <property type="project" value="InterPro"/>
</dbReference>
<evidence type="ECO:0000256" key="3">
    <source>
        <dbReference type="ARBA" id="ARBA00022723"/>
    </source>
</evidence>
<dbReference type="Pfam" id="PF12171">
    <property type="entry name" value="zf-C2H2_jaz"/>
    <property type="match status" value="1"/>
</dbReference>
<dbReference type="Gene3D" id="3.30.160.60">
    <property type="entry name" value="Classic Zinc Finger"/>
    <property type="match status" value="1"/>
</dbReference>
<evidence type="ECO:0000256" key="6">
    <source>
        <dbReference type="ARBA" id="ARBA00022980"/>
    </source>
</evidence>
<dbReference type="InterPro" id="IPR022755">
    <property type="entry name" value="Znf_C2H2_jaz"/>
</dbReference>
<organism evidence="13">
    <name type="scientific">Timema genevievae</name>
    <name type="common">Walking stick</name>
    <dbReference type="NCBI Taxonomy" id="629358"/>
    <lineage>
        <taxon>Eukaryota</taxon>
        <taxon>Metazoa</taxon>
        <taxon>Ecdysozoa</taxon>
        <taxon>Arthropoda</taxon>
        <taxon>Hexapoda</taxon>
        <taxon>Insecta</taxon>
        <taxon>Pterygota</taxon>
        <taxon>Neoptera</taxon>
        <taxon>Polyneoptera</taxon>
        <taxon>Phasmatodea</taxon>
        <taxon>Timematodea</taxon>
        <taxon>Timematoidea</taxon>
        <taxon>Timematidae</taxon>
        <taxon>Timema</taxon>
    </lineage>
</organism>
<feature type="region of interest" description="Disordered" evidence="11">
    <location>
        <begin position="160"/>
        <end position="179"/>
    </location>
</feature>
<evidence type="ECO:0000256" key="4">
    <source>
        <dbReference type="ARBA" id="ARBA00022771"/>
    </source>
</evidence>
<accession>A0A7R9JXX7</accession>
<sequence>MAVREKLEDHRRKWDRDEYERLAAERIQEELEAQEKAKQKPPPVKRELLKQRDYRVDLESKLGKSVVITKNTPSSQTGGYYCNVCDCVVKDSINFLDHINGKKHQRNLGMSMRVERSSLDQVKKRFDINKKKLEEKKKDYDIEQRMKELREEEEKLKEYRKEKRKEKKRKLDEGSDPLSKHESELASIMGFSGSKVSRDTLYECVASVLKHSADKKRKFLETVEIQIGLKNYDPQKDKRFSGTVKYVPPDVDPLPYVGARLKHIPRPKMQVCVLGDQQHCDEAKANNVPYMDVEALKKLNKNKKLVKKLAKKYDAFLASEALIKQIPRLLGPGLNKAGKFPGLLSHQEGMMAKIDEVKATIKFQMKKVLCLSVAVGHVGMVEDELVQNVHLSINFLVSLLKKHWQNVRSLHVKSSMGPPQRLY</sequence>
<evidence type="ECO:0000256" key="8">
    <source>
        <dbReference type="ARBA" id="ARBA00023242"/>
    </source>
</evidence>
<dbReference type="SUPFAM" id="SSF56808">
    <property type="entry name" value="Ribosomal protein L1"/>
    <property type="match status" value="1"/>
</dbReference>
<feature type="domain" description="U1-type" evidence="12">
    <location>
        <begin position="77"/>
        <end position="111"/>
    </location>
</feature>
<evidence type="ECO:0000256" key="2">
    <source>
        <dbReference type="ARBA" id="ARBA00010531"/>
    </source>
</evidence>
<dbReference type="GO" id="GO:0003677">
    <property type="term" value="F:DNA binding"/>
    <property type="evidence" value="ECO:0007669"/>
    <property type="project" value="UniProtKB-KW"/>
</dbReference>
<dbReference type="Gene3D" id="3.40.50.790">
    <property type="match status" value="1"/>
</dbReference>
<dbReference type="PANTHER" id="PTHR45986:SF1">
    <property type="entry name" value="ZINC FINGER MATRIN-TYPE PROTEIN 2"/>
    <property type="match status" value="1"/>
</dbReference>
<dbReference type="InterPro" id="IPR016095">
    <property type="entry name" value="Ribosomal_uL1_3-a/b-sand"/>
</dbReference>
<dbReference type="InterPro" id="IPR023674">
    <property type="entry name" value="Ribosomal_uL1-like"/>
</dbReference>
<evidence type="ECO:0000256" key="1">
    <source>
        <dbReference type="ARBA" id="ARBA00004123"/>
    </source>
</evidence>
<dbReference type="GO" id="GO:0005840">
    <property type="term" value="C:ribosome"/>
    <property type="evidence" value="ECO:0007669"/>
    <property type="project" value="UniProtKB-KW"/>
</dbReference>
<dbReference type="EMBL" id="OE841016">
    <property type="protein sequence ID" value="CAD7593682.1"/>
    <property type="molecule type" value="Genomic_DNA"/>
</dbReference>
<dbReference type="InterPro" id="IPR036236">
    <property type="entry name" value="Znf_C2H2_sf"/>
</dbReference>
<name>A0A7R9JXX7_TIMGE</name>
<dbReference type="InterPro" id="IPR003604">
    <property type="entry name" value="Matrin/U1-like-C_Znf_C2H2"/>
</dbReference>
<keyword evidence="8" id="KW-0539">Nucleus</keyword>
<dbReference type="FunFam" id="3.30.160.60:FF:000282">
    <property type="entry name" value="Zinc finger, matrin-type 2"/>
    <property type="match status" value="1"/>
</dbReference>
<dbReference type="Pfam" id="PF00687">
    <property type="entry name" value="Ribosomal_L1"/>
    <property type="match status" value="1"/>
</dbReference>
<evidence type="ECO:0000256" key="7">
    <source>
        <dbReference type="ARBA" id="ARBA00023125"/>
    </source>
</evidence>
<evidence type="ECO:0000256" key="5">
    <source>
        <dbReference type="ARBA" id="ARBA00022833"/>
    </source>
</evidence>
<keyword evidence="9" id="KW-0687">Ribonucleoprotein</keyword>
<keyword evidence="6" id="KW-0689">Ribosomal protein</keyword>
<keyword evidence="3" id="KW-0479">Metal-binding</keyword>
<comment type="similarity">
    <text evidence="2">Belongs to the universal ribosomal protein uL1 family.</text>
</comment>
<reference evidence="13" key="1">
    <citation type="submission" date="2020-11" db="EMBL/GenBank/DDBJ databases">
        <authorList>
            <person name="Tran Van P."/>
        </authorList>
    </citation>
    <scope>NUCLEOTIDE SEQUENCE</scope>
</reference>
<evidence type="ECO:0000259" key="12">
    <source>
        <dbReference type="SMART" id="SM00451"/>
    </source>
</evidence>
<dbReference type="AlphaFoldDB" id="A0A7R9JXX7"/>
<dbReference type="CDD" id="cd00403">
    <property type="entry name" value="Ribosomal_L1"/>
    <property type="match status" value="1"/>
</dbReference>
<evidence type="ECO:0000313" key="13">
    <source>
        <dbReference type="EMBL" id="CAD7593682.1"/>
    </source>
</evidence>
<dbReference type="SMART" id="SM00451">
    <property type="entry name" value="ZnF_U1"/>
    <property type="match status" value="1"/>
</dbReference>
<comment type="subcellular location">
    <subcellularLocation>
        <location evidence="1">Nucleus</location>
    </subcellularLocation>
</comment>
<dbReference type="GO" id="GO:0008270">
    <property type="term" value="F:zinc ion binding"/>
    <property type="evidence" value="ECO:0007669"/>
    <property type="project" value="UniProtKB-KW"/>
</dbReference>
<evidence type="ECO:0000256" key="11">
    <source>
        <dbReference type="SAM" id="MobiDB-lite"/>
    </source>
</evidence>
<evidence type="ECO:0000256" key="10">
    <source>
        <dbReference type="ARBA" id="ARBA00035241"/>
    </source>
</evidence>
<gene>
    <name evidence="13" type="ORF">TGEB3V08_LOCUS5422</name>
</gene>
<dbReference type="PANTHER" id="PTHR45986">
    <property type="entry name" value="ZINC FINGER MATRIN-TYPE PROTEIN 2"/>
    <property type="match status" value="1"/>
</dbReference>
<dbReference type="FunFam" id="3.30.190.20:FF:000009">
    <property type="entry name" value="Ribosomal protein L10a"/>
    <property type="match status" value="1"/>
</dbReference>
<dbReference type="FunFam" id="3.30.190.20:FF:000006">
    <property type="entry name" value="Ribosomal protein"/>
    <property type="match status" value="1"/>
</dbReference>
<dbReference type="InterPro" id="IPR040107">
    <property type="entry name" value="Snu23"/>
</dbReference>
<dbReference type="GO" id="GO:0005681">
    <property type="term" value="C:spliceosomal complex"/>
    <property type="evidence" value="ECO:0007669"/>
    <property type="project" value="InterPro"/>
</dbReference>
<evidence type="ECO:0000256" key="9">
    <source>
        <dbReference type="ARBA" id="ARBA00023274"/>
    </source>
</evidence>
<feature type="compositionally biased region" description="Basic and acidic residues" evidence="11">
    <location>
        <begin position="169"/>
        <end position="179"/>
    </location>
</feature>
<dbReference type="GO" id="GO:0046540">
    <property type="term" value="C:U4/U6 x U5 tri-snRNP complex"/>
    <property type="evidence" value="ECO:0007669"/>
    <property type="project" value="TreeGrafter"/>
</dbReference>
<dbReference type="SUPFAM" id="SSF57667">
    <property type="entry name" value="beta-beta-alpha zinc fingers"/>
    <property type="match status" value="1"/>
</dbReference>
<proteinExistence type="inferred from homology"/>
<keyword evidence="7" id="KW-0238">DNA-binding</keyword>
<dbReference type="FunFam" id="3.40.50.790:FF:000002">
    <property type="entry name" value="Ribosomal protein"/>
    <property type="match status" value="1"/>
</dbReference>
<protein>
    <recommendedName>
        <fullName evidence="10">Large ribosomal subunit protein uL1</fullName>
    </recommendedName>
</protein>
<keyword evidence="4" id="KW-0863">Zinc-finger</keyword>
<dbReference type="Gene3D" id="3.30.190.20">
    <property type="match status" value="2"/>
</dbReference>